<evidence type="ECO:0000256" key="1">
    <source>
        <dbReference type="SAM" id="SignalP"/>
    </source>
</evidence>
<name>A0A3Q2VQY9_HAPBU</name>
<dbReference type="GO" id="GO:0003676">
    <property type="term" value="F:nucleic acid binding"/>
    <property type="evidence" value="ECO:0007669"/>
    <property type="project" value="InterPro"/>
</dbReference>
<evidence type="ECO:0000313" key="2">
    <source>
        <dbReference type="Ensembl" id="ENSHBUP00000010678.1"/>
    </source>
</evidence>
<protein>
    <recommendedName>
        <fullName evidence="4">Tc1-like transposase DDE domain-containing protein</fullName>
    </recommendedName>
</protein>
<sequence>HIHTPLFLHIFCLLDFKRMECSVCSPELNPIEHLWDQLGHVVRARVTNTTTLADLLVEKQDAIPQQCVTKLVTSMTRMCQAVVWPYPSLTID</sequence>
<dbReference type="Ensembl" id="ENSHBUT00000031798.1">
    <property type="protein sequence ID" value="ENSHBUP00000010678.1"/>
    <property type="gene ID" value="ENSHBUG00000012242.1"/>
</dbReference>
<reference evidence="2" key="2">
    <citation type="submission" date="2025-09" db="UniProtKB">
        <authorList>
            <consortium name="Ensembl"/>
        </authorList>
    </citation>
    <scope>IDENTIFICATION</scope>
</reference>
<reference evidence="2" key="1">
    <citation type="submission" date="2025-08" db="UniProtKB">
        <authorList>
            <consortium name="Ensembl"/>
        </authorList>
    </citation>
    <scope>IDENTIFICATION</scope>
</reference>
<dbReference type="GeneTree" id="ENSGT00940000176839"/>
<dbReference type="OMA" id="PTEYLWY"/>
<feature type="chain" id="PRO_5018621628" description="Tc1-like transposase DDE domain-containing protein" evidence="1">
    <location>
        <begin position="22"/>
        <end position="92"/>
    </location>
</feature>
<evidence type="ECO:0000313" key="3">
    <source>
        <dbReference type="Proteomes" id="UP000264840"/>
    </source>
</evidence>
<feature type="signal peptide" evidence="1">
    <location>
        <begin position="1"/>
        <end position="21"/>
    </location>
</feature>
<organism evidence="2 3">
    <name type="scientific">Haplochromis burtoni</name>
    <name type="common">Burton's mouthbrooder</name>
    <name type="synonym">Chromis burtoni</name>
    <dbReference type="NCBI Taxonomy" id="8153"/>
    <lineage>
        <taxon>Eukaryota</taxon>
        <taxon>Metazoa</taxon>
        <taxon>Chordata</taxon>
        <taxon>Craniata</taxon>
        <taxon>Vertebrata</taxon>
        <taxon>Euteleostomi</taxon>
        <taxon>Actinopterygii</taxon>
        <taxon>Neopterygii</taxon>
        <taxon>Teleostei</taxon>
        <taxon>Neoteleostei</taxon>
        <taxon>Acanthomorphata</taxon>
        <taxon>Ovalentaria</taxon>
        <taxon>Cichlomorphae</taxon>
        <taxon>Cichliformes</taxon>
        <taxon>Cichlidae</taxon>
        <taxon>African cichlids</taxon>
        <taxon>Pseudocrenilabrinae</taxon>
        <taxon>Haplochromini</taxon>
        <taxon>Haplochromis</taxon>
    </lineage>
</organism>
<proteinExistence type="predicted"/>
<keyword evidence="3" id="KW-1185">Reference proteome</keyword>
<evidence type="ECO:0008006" key="4">
    <source>
        <dbReference type="Google" id="ProtNLM"/>
    </source>
</evidence>
<dbReference type="STRING" id="8153.ENSHBUP00000010678"/>
<keyword evidence="1" id="KW-0732">Signal</keyword>
<dbReference type="Proteomes" id="UP000264840">
    <property type="component" value="Unplaced"/>
</dbReference>
<dbReference type="AlphaFoldDB" id="A0A3Q2VQY9"/>
<dbReference type="InterPro" id="IPR036397">
    <property type="entry name" value="RNaseH_sf"/>
</dbReference>
<dbReference type="Gene3D" id="3.30.420.10">
    <property type="entry name" value="Ribonuclease H-like superfamily/Ribonuclease H"/>
    <property type="match status" value="1"/>
</dbReference>
<accession>A0A3Q2VQY9</accession>